<name>A0A174CFR4_9FIRM</name>
<comment type="similarity">
    <text evidence="1 3">Belongs to the polypeptide deformylase family.</text>
</comment>
<dbReference type="InterPro" id="IPR036821">
    <property type="entry name" value="Peptide_deformylase_sf"/>
</dbReference>
<evidence type="ECO:0000313" key="7">
    <source>
        <dbReference type="EMBL" id="CUQ04985.1"/>
    </source>
</evidence>
<dbReference type="NCBIfam" id="NF001159">
    <property type="entry name" value="PRK00150.1-3"/>
    <property type="match status" value="1"/>
</dbReference>
<dbReference type="EMBL" id="CYYM01000005">
    <property type="protein sequence ID" value="CUN98216.1"/>
    <property type="molecule type" value="Genomic_DNA"/>
</dbReference>
<dbReference type="HAMAP" id="MF_00163">
    <property type="entry name" value="Pep_deformylase"/>
    <property type="match status" value="1"/>
</dbReference>
<keyword evidence="3" id="KW-0648">Protein biosynthesis</keyword>
<dbReference type="GO" id="GO:0042586">
    <property type="term" value="F:peptide deformylase activity"/>
    <property type="evidence" value="ECO:0007669"/>
    <property type="project" value="UniProtKB-UniRule"/>
</dbReference>
<dbReference type="STRING" id="88431.ERS852423_02334"/>
<dbReference type="Proteomes" id="UP000446719">
    <property type="component" value="Unassembled WGS sequence"/>
</dbReference>
<dbReference type="EMBL" id="WWSB01000007">
    <property type="protein sequence ID" value="MZK17948.1"/>
    <property type="molecule type" value="Genomic_DNA"/>
</dbReference>
<evidence type="ECO:0000313" key="6">
    <source>
        <dbReference type="EMBL" id="CUO12411.1"/>
    </source>
</evidence>
<dbReference type="EMBL" id="WWSC01000006">
    <property type="protein sequence ID" value="MZK41402.1"/>
    <property type="molecule type" value="Genomic_DNA"/>
</dbReference>
<dbReference type="AlphaFoldDB" id="A0A174CFR4"/>
<evidence type="ECO:0000256" key="2">
    <source>
        <dbReference type="ARBA" id="ARBA00023004"/>
    </source>
</evidence>
<evidence type="ECO:0000313" key="5">
    <source>
        <dbReference type="EMBL" id="CUN98216.1"/>
    </source>
</evidence>
<dbReference type="Proteomes" id="UP000472916">
    <property type="component" value="Unassembled WGS sequence"/>
</dbReference>
<dbReference type="Proteomes" id="UP000095439">
    <property type="component" value="Unassembled WGS sequence"/>
</dbReference>
<dbReference type="GO" id="GO:0006412">
    <property type="term" value="P:translation"/>
    <property type="evidence" value="ECO:0007669"/>
    <property type="project" value="UniProtKB-UniRule"/>
</dbReference>
<keyword evidence="3" id="KW-0479">Metal-binding</keyword>
<dbReference type="PANTHER" id="PTHR10458">
    <property type="entry name" value="PEPTIDE DEFORMYLASE"/>
    <property type="match status" value="1"/>
</dbReference>
<dbReference type="OrthoDB" id="9784988at2"/>
<organism evidence="6 12">
    <name type="scientific">Dorea longicatena</name>
    <dbReference type="NCBI Taxonomy" id="88431"/>
    <lineage>
        <taxon>Bacteria</taxon>
        <taxon>Bacillati</taxon>
        <taxon>Bacillota</taxon>
        <taxon>Clostridia</taxon>
        <taxon>Lachnospirales</taxon>
        <taxon>Lachnospiraceae</taxon>
        <taxon>Dorea</taxon>
    </lineage>
</organism>
<dbReference type="PRINTS" id="PR01576">
    <property type="entry name" value="PDEFORMYLASE"/>
</dbReference>
<dbReference type="EMBL" id="CYXO01000001">
    <property type="protein sequence ID" value="CUM72175.1"/>
    <property type="molecule type" value="Genomic_DNA"/>
</dbReference>
<dbReference type="SUPFAM" id="SSF56420">
    <property type="entry name" value="Peptide deformylase"/>
    <property type="match status" value="1"/>
</dbReference>
<evidence type="ECO:0000313" key="16">
    <source>
        <dbReference type="Proteomes" id="UP000449249"/>
    </source>
</evidence>
<protein>
    <recommendedName>
        <fullName evidence="3">Peptide deformylase</fullName>
        <shortName evidence="3">PDF</shortName>
        <ecNumber evidence="3">3.5.1.88</ecNumber>
    </recommendedName>
    <alternativeName>
        <fullName evidence="3">Polypeptide deformylase</fullName>
    </alternativeName>
</protein>
<feature type="binding site" evidence="3">
    <location>
        <position position="88"/>
    </location>
    <ligand>
        <name>Fe cation</name>
        <dbReference type="ChEBI" id="CHEBI:24875"/>
    </ligand>
</feature>
<dbReference type="Proteomes" id="UP000449249">
    <property type="component" value="Unassembled WGS sequence"/>
</dbReference>
<dbReference type="EC" id="3.5.1.88" evidence="3"/>
<dbReference type="PIRSF" id="PIRSF004749">
    <property type="entry name" value="Pep_def"/>
    <property type="match status" value="1"/>
</dbReference>
<dbReference type="eggNOG" id="COG0242">
    <property type="taxonomic scope" value="Bacteria"/>
</dbReference>
<evidence type="ECO:0000256" key="1">
    <source>
        <dbReference type="ARBA" id="ARBA00010759"/>
    </source>
</evidence>
<dbReference type="Proteomes" id="UP000095597">
    <property type="component" value="Unassembled WGS sequence"/>
</dbReference>
<evidence type="ECO:0000256" key="3">
    <source>
        <dbReference type="HAMAP-Rule" id="MF_00163"/>
    </source>
</evidence>
<comment type="catalytic activity">
    <reaction evidence="3">
        <text>N-terminal N-formyl-L-methionyl-[peptide] + H2O = N-terminal L-methionyl-[peptide] + formate</text>
        <dbReference type="Rhea" id="RHEA:24420"/>
        <dbReference type="Rhea" id="RHEA-COMP:10639"/>
        <dbReference type="Rhea" id="RHEA-COMP:10640"/>
        <dbReference type="ChEBI" id="CHEBI:15377"/>
        <dbReference type="ChEBI" id="CHEBI:15740"/>
        <dbReference type="ChEBI" id="CHEBI:49298"/>
        <dbReference type="ChEBI" id="CHEBI:64731"/>
        <dbReference type="EC" id="3.5.1.88"/>
    </reaction>
</comment>
<evidence type="ECO:0000313" key="14">
    <source>
        <dbReference type="Proteomes" id="UP000095597"/>
    </source>
</evidence>
<comment type="cofactor">
    <cofactor evidence="3">
        <name>Fe(2+)</name>
        <dbReference type="ChEBI" id="CHEBI:29033"/>
    </cofactor>
    <text evidence="3">Binds 1 Fe(2+) ion.</text>
</comment>
<evidence type="ECO:0000313" key="17">
    <source>
        <dbReference type="Proteomes" id="UP000472916"/>
    </source>
</evidence>
<dbReference type="GO" id="GO:0046872">
    <property type="term" value="F:metal ion binding"/>
    <property type="evidence" value="ECO:0007669"/>
    <property type="project" value="UniProtKB-KW"/>
</dbReference>
<feature type="active site" evidence="3">
    <location>
        <position position="131"/>
    </location>
</feature>
<feature type="binding site" evidence="3">
    <location>
        <position position="134"/>
    </location>
    <ligand>
        <name>Fe cation</name>
        <dbReference type="ChEBI" id="CHEBI:24875"/>
    </ligand>
</feature>
<dbReference type="EMBL" id="WWSH01000015">
    <property type="protein sequence ID" value="MZK11448.1"/>
    <property type="molecule type" value="Genomic_DNA"/>
</dbReference>
<dbReference type="RefSeq" id="WP_006427771.1">
    <property type="nucleotide sequence ID" value="NZ_CABIWY010000012.1"/>
</dbReference>
<sequence length="157" mass="17369">MALRTIREFGDEVLNKECKEVTKMTLRTKVLINDMLDTMYEAMGVGLAAPQVGILKRIVVIDIGEGPIVLINPVILETSGEQTGEEGCLSLPGKAGIVTRPNYAKVKALNEDMEEVILEGEGLLARAFCHEIDHLDGKLYTRLVEGEVHDVNYEEEE</sequence>
<dbReference type="GeneID" id="96229954"/>
<evidence type="ECO:0000313" key="4">
    <source>
        <dbReference type="EMBL" id="CUM72175.1"/>
    </source>
</evidence>
<dbReference type="Proteomes" id="UP000095485">
    <property type="component" value="Unassembled WGS sequence"/>
</dbReference>
<evidence type="ECO:0000313" key="15">
    <source>
        <dbReference type="Proteomes" id="UP000446719"/>
    </source>
</evidence>
<accession>A0A174CFR4</accession>
<dbReference type="PANTHER" id="PTHR10458:SF22">
    <property type="entry name" value="PEPTIDE DEFORMYLASE"/>
    <property type="match status" value="1"/>
</dbReference>
<dbReference type="Gene3D" id="3.90.45.10">
    <property type="entry name" value="Peptide deformylase"/>
    <property type="match status" value="1"/>
</dbReference>
<evidence type="ECO:0000313" key="12">
    <source>
        <dbReference type="Proteomes" id="UP000095439"/>
    </source>
</evidence>
<keyword evidence="3 6" id="KW-0378">Hydrolase</keyword>
<dbReference type="CDD" id="cd00487">
    <property type="entry name" value="Pep_deformylase"/>
    <property type="match status" value="1"/>
</dbReference>
<evidence type="ECO:0000313" key="11">
    <source>
        <dbReference type="Proteomes" id="UP000095380"/>
    </source>
</evidence>
<dbReference type="InterPro" id="IPR023635">
    <property type="entry name" value="Peptide_deformylase"/>
</dbReference>
<comment type="function">
    <text evidence="3">Removes the formyl group from the N-terminal Met of newly synthesized proteins. Requires at least a dipeptide for an efficient rate of reaction. N-terminal L-methionine is a prerequisite for activity but the enzyme has broad specificity at other positions.</text>
</comment>
<dbReference type="EMBL" id="CZAY01000022">
    <property type="protein sequence ID" value="CUQ04985.1"/>
    <property type="molecule type" value="Genomic_DNA"/>
</dbReference>
<feature type="binding site" evidence="3">
    <location>
        <position position="130"/>
    </location>
    <ligand>
        <name>Fe cation</name>
        <dbReference type="ChEBI" id="CHEBI:24875"/>
    </ligand>
</feature>
<proteinExistence type="inferred from homology"/>
<evidence type="ECO:0000313" key="10">
    <source>
        <dbReference type="EMBL" id="MZK41402.1"/>
    </source>
</evidence>
<reference evidence="15 16" key="2">
    <citation type="journal article" date="2019" name="Nat. Med.">
        <title>A library of human gut bacterial isolates paired with longitudinal multiomics data enables mechanistic microbiome research.</title>
        <authorList>
            <person name="Poyet M."/>
            <person name="Groussin M."/>
            <person name="Gibbons S.M."/>
            <person name="Avila-Pacheco J."/>
            <person name="Jiang X."/>
            <person name="Kearney S.M."/>
            <person name="Perrotta A.R."/>
            <person name="Berdy B."/>
            <person name="Zhao S."/>
            <person name="Lieberman T.D."/>
            <person name="Swanson P.K."/>
            <person name="Smith M."/>
            <person name="Roesemann S."/>
            <person name="Alexander J.E."/>
            <person name="Rich S.A."/>
            <person name="Livny J."/>
            <person name="Vlamakis H."/>
            <person name="Clish C."/>
            <person name="Bullock K."/>
            <person name="Deik A."/>
            <person name="Scott J."/>
            <person name="Pierce K.A."/>
            <person name="Xavier R.J."/>
            <person name="Alm E.J."/>
        </authorList>
    </citation>
    <scope>NUCLEOTIDE SEQUENCE [LARGE SCALE GENOMIC DNA]</scope>
    <source>
        <strain evidence="8 16">BIOML-A1</strain>
        <strain evidence="10 17">BIOML-A6</strain>
        <strain evidence="9 15">BIOML-A7</strain>
    </source>
</reference>
<evidence type="ECO:0000313" key="9">
    <source>
        <dbReference type="EMBL" id="MZK17948.1"/>
    </source>
</evidence>
<evidence type="ECO:0000313" key="13">
    <source>
        <dbReference type="Proteomes" id="UP000095485"/>
    </source>
</evidence>
<dbReference type="Pfam" id="PF01327">
    <property type="entry name" value="Pep_deformylase"/>
    <property type="match status" value="1"/>
</dbReference>
<keyword evidence="2 3" id="KW-0408">Iron</keyword>
<reference evidence="11 12" key="1">
    <citation type="submission" date="2015-09" db="EMBL/GenBank/DDBJ databases">
        <authorList>
            <consortium name="Pathogen Informatics"/>
        </authorList>
    </citation>
    <scope>NUCLEOTIDE SEQUENCE [LARGE SCALE GENOMIC DNA]</scope>
    <source>
        <strain evidence="5 11">2789STDY5608851</strain>
        <strain evidence="6 12">2789STDY5608866</strain>
        <strain evidence="7 13">2789STDY5834914</strain>
        <strain evidence="4 14">2789STDY5834961</strain>
    </source>
</reference>
<evidence type="ECO:0000313" key="8">
    <source>
        <dbReference type="EMBL" id="MZK11448.1"/>
    </source>
</evidence>
<dbReference type="Proteomes" id="UP000095380">
    <property type="component" value="Unassembled WGS sequence"/>
</dbReference>
<dbReference type="NCBIfam" id="TIGR00079">
    <property type="entry name" value="pept_deformyl"/>
    <property type="match status" value="1"/>
</dbReference>
<gene>
    <name evidence="6" type="primary">def_2</name>
    <name evidence="3 7" type="synonym">def</name>
    <name evidence="4" type="synonym">def_1</name>
    <name evidence="5" type="ORF">ERS852408_01256</name>
    <name evidence="6" type="ORF">ERS852423_02334</name>
    <name evidence="7" type="ORF">ERS852526_02679</name>
    <name evidence="4" type="ORF">ERS852573_00221</name>
    <name evidence="10" type="ORF">GT528_06675</name>
    <name evidence="9" type="ORF">GT565_07475</name>
    <name evidence="8" type="ORF">GT576_14155</name>
</gene>
<dbReference type="EMBL" id="CYYY01000012">
    <property type="protein sequence ID" value="CUO12411.1"/>
    <property type="molecule type" value="Genomic_DNA"/>
</dbReference>